<evidence type="ECO:0000313" key="11">
    <source>
        <dbReference type="EMBL" id="PKY87886.1"/>
    </source>
</evidence>
<protein>
    <recommendedName>
        <fullName evidence="8">L-seryl-tRNA(Sec) selenium transferase</fullName>
        <ecNumber evidence="8">2.9.1.1</ecNumber>
    </recommendedName>
    <alternativeName>
        <fullName evidence="8">Selenocysteine synthase</fullName>
        <shortName evidence="8">Sec synthase</shortName>
    </alternativeName>
    <alternativeName>
        <fullName evidence="8">Selenocysteinyl-tRNA(Sec) synthase</fullName>
    </alternativeName>
</protein>
<dbReference type="AlphaFoldDB" id="A0A2I1JWX9"/>
<proteinExistence type="inferred from homology"/>
<dbReference type="InterPro" id="IPR015421">
    <property type="entry name" value="PyrdxlP-dep_Trfase_major"/>
</dbReference>
<dbReference type="RefSeq" id="WP_101954590.1">
    <property type="nucleotide sequence ID" value="NZ_PKHE01000018.1"/>
</dbReference>
<evidence type="ECO:0000256" key="5">
    <source>
        <dbReference type="ARBA" id="ARBA00022917"/>
    </source>
</evidence>
<sequence length="461" mass="50526">MKDILRQLPSVNDLLKVQSVDELIGLYSYDRVKEALQQAIDQVRQSILSGDKVDIHDAAIIDEASQQLETLKSSSLKSVINATGTVLHTNLGRALLSEDAIDAMVQVARGYNNLEYSIESGSRGTRYEHIEQIITELTGAESALLVNNNAAAVMLMLTTFTKGKEVLISRGELVEIGGSFRVPEVISSGGAILHEVGSTNKTHLKDYQVGINEETGAILRVHTSNYRVIGFTETVTDRELVELAHSHDLPAFNDLGSGLLIDLQHLGLSYEPTVKEMIDAGYDLVSFSGDKLLGGPQAGIIAGKKSYIDQLKKAPLLRALRSDKVTIAALEATLRAYLNPSEAIKQIPTLQMLGYSMDELNERAQSLSQKLSEIDGIEAKIVDGFSQVGGGSYPGEYLPTKLVNVTTQKIDEATFERELRLSAHHIIPRIHDGKIQFDVRTISLADFDTIVEEVRVILTEY</sequence>
<evidence type="ECO:0000259" key="10">
    <source>
        <dbReference type="Pfam" id="PF12390"/>
    </source>
</evidence>
<dbReference type="PANTHER" id="PTHR32328:SF0">
    <property type="entry name" value="L-SERYL-TRNA(SEC) SELENIUM TRANSFERASE"/>
    <property type="match status" value="1"/>
</dbReference>
<dbReference type="InterPro" id="IPR025862">
    <property type="entry name" value="SelA_trans_N_dom"/>
</dbReference>
<comment type="function">
    <text evidence="8">Converts seryl-tRNA(Sec) to selenocysteinyl-tRNA(Sec) required for selenoprotein biosynthesis.</text>
</comment>
<dbReference type="InterPro" id="IPR018319">
    <property type="entry name" value="SelA-like"/>
</dbReference>
<dbReference type="PANTHER" id="PTHR32328">
    <property type="entry name" value="L-SERYL-TRNA(SEC) SELENIUM TRANSFERASE"/>
    <property type="match status" value="1"/>
</dbReference>
<dbReference type="EC" id="2.9.1.1" evidence="8"/>
<dbReference type="HAMAP" id="MF_00423">
    <property type="entry name" value="SelA"/>
    <property type="match status" value="1"/>
</dbReference>
<feature type="domain" description="L-seryl-tRNA selenium transferase N-terminal" evidence="10">
    <location>
        <begin position="5"/>
        <end position="44"/>
    </location>
</feature>
<name>A0A2I1JWX9_9LACT</name>
<evidence type="ECO:0000256" key="7">
    <source>
        <dbReference type="ARBA" id="ARBA00044507"/>
    </source>
</evidence>
<dbReference type="Gene3D" id="3.40.640.10">
    <property type="entry name" value="Type I PLP-dependent aspartate aminotransferase-like (Major domain)"/>
    <property type="match status" value="1"/>
</dbReference>
<dbReference type="InterPro" id="IPR015424">
    <property type="entry name" value="PyrdxlP-dep_Trfase"/>
</dbReference>
<keyword evidence="2 8" id="KW-0963">Cytoplasm</keyword>
<comment type="subcellular location">
    <subcellularLocation>
        <location evidence="8">Cytoplasm</location>
    </subcellularLocation>
</comment>
<dbReference type="Pfam" id="PF03841">
    <property type="entry name" value="SelA"/>
    <property type="match status" value="1"/>
</dbReference>
<comment type="caution">
    <text evidence="11">The sequence shown here is derived from an EMBL/GenBank/DDBJ whole genome shotgun (WGS) entry which is preliminary data.</text>
</comment>
<dbReference type="GO" id="GO:0001717">
    <property type="term" value="P:conversion of seryl-tRNAsec to selenocys-tRNAsec"/>
    <property type="evidence" value="ECO:0007669"/>
    <property type="project" value="UniProtKB-UniRule"/>
</dbReference>
<dbReference type="OrthoDB" id="9787096at2"/>
<dbReference type="SUPFAM" id="SSF53383">
    <property type="entry name" value="PLP-dependent transferases"/>
    <property type="match status" value="1"/>
</dbReference>
<dbReference type="GO" id="GO:0004125">
    <property type="term" value="F:L-seryl-tRNA(Sec) selenium transferase activity"/>
    <property type="evidence" value="ECO:0007669"/>
    <property type="project" value="UniProtKB-UniRule"/>
</dbReference>
<dbReference type="Gene3D" id="3.90.1150.180">
    <property type="match status" value="1"/>
</dbReference>
<evidence type="ECO:0000256" key="4">
    <source>
        <dbReference type="ARBA" id="ARBA00022898"/>
    </source>
</evidence>
<dbReference type="NCBIfam" id="TIGR00474">
    <property type="entry name" value="selA"/>
    <property type="match status" value="1"/>
</dbReference>
<dbReference type="Proteomes" id="UP000234384">
    <property type="component" value="Unassembled WGS sequence"/>
</dbReference>
<evidence type="ECO:0000256" key="1">
    <source>
        <dbReference type="ARBA" id="ARBA00001933"/>
    </source>
</evidence>
<evidence type="ECO:0000256" key="2">
    <source>
        <dbReference type="ARBA" id="ARBA00022490"/>
    </source>
</evidence>
<dbReference type="UniPathway" id="UPA00906">
    <property type="reaction ID" value="UER00896"/>
</dbReference>
<comment type="pathway">
    <text evidence="8">Aminoacyl-tRNA biosynthesis; selenocysteinyl-tRNA(Sec) biosynthesis; selenocysteinyl-tRNA(Sec) from L-seryl-tRNA(Sec) (bacterial route): step 1/1.</text>
</comment>
<keyword evidence="3 8" id="KW-0808">Transferase</keyword>
<dbReference type="GO" id="GO:0001514">
    <property type="term" value="P:selenocysteine incorporation"/>
    <property type="evidence" value="ECO:0007669"/>
    <property type="project" value="UniProtKB-UniRule"/>
</dbReference>
<accession>A0A2I1JWX9</accession>
<comment type="similarity">
    <text evidence="7 8">Belongs to the SelA family.</text>
</comment>
<evidence type="ECO:0000256" key="9">
    <source>
        <dbReference type="PIRSR" id="PIRSR618319-50"/>
    </source>
</evidence>
<keyword evidence="6 8" id="KW-0711">Selenium</keyword>
<reference evidence="11 12" key="1">
    <citation type="submission" date="2017-12" db="EMBL/GenBank/DDBJ databases">
        <title>Phylogenetic diversity of female urinary microbiome.</title>
        <authorList>
            <person name="Thomas-White K."/>
            <person name="Wolfe A.J."/>
        </authorList>
    </citation>
    <scope>NUCLEOTIDE SEQUENCE [LARGE SCALE GENOMIC DNA]</scope>
    <source>
        <strain evidence="11 12">UMB0898</strain>
    </source>
</reference>
<dbReference type="EMBL" id="PKHE01000018">
    <property type="protein sequence ID" value="PKY87886.1"/>
    <property type="molecule type" value="Genomic_DNA"/>
</dbReference>
<feature type="modified residue" description="N6-(pyridoxal phosphate)lysine" evidence="8 9">
    <location>
        <position position="291"/>
    </location>
</feature>
<evidence type="ECO:0000256" key="6">
    <source>
        <dbReference type="ARBA" id="ARBA00023266"/>
    </source>
</evidence>
<keyword evidence="4 8" id="KW-0663">Pyridoxal phosphate</keyword>
<evidence type="ECO:0000256" key="8">
    <source>
        <dbReference type="HAMAP-Rule" id="MF_00423"/>
    </source>
</evidence>
<comment type="cofactor">
    <cofactor evidence="1 8 9">
        <name>pyridoxal 5'-phosphate</name>
        <dbReference type="ChEBI" id="CHEBI:597326"/>
    </cofactor>
</comment>
<dbReference type="GO" id="GO:0005737">
    <property type="term" value="C:cytoplasm"/>
    <property type="evidence" value="ECO:0007669"/>
    <property type="project" value="UniProtKB-SubCell"/>
</dbReference>
<keyword evidence="5 8" id="KW-0648">Protein biosynthesis</keyword>
<dbReference type="InterPro" id="IPR004534">
    <property type="entry name" value="SelA_trans"/>
</dbReference>
<gene>
    <name evidence="8" type="primary">selA</name>
    <name evidence="11" type="ORF">CYJ57_06460</name>
</gene>
<dbReference type="Pfam" id="PF12390">
    <property type="entry name" value="Se-cys_synth_N"/>
    <property type="match status" value="1"/>
</dbReference>
<comment type="catalytic activity">
    <reaction evidence="8">
        <text>L-seryl-tRNA(Sec) + selenophosphate + H(+) = L-selenocysteinyl-tRNA(Sec) + phosphate</text>
        <dbReference type="Rhea" id="RHEA:22728"/>
        <dbReference type="Rhea" id="RHEA-COMP:9742"/>
        <dbReference type="Rhea" id="RHEA-COMP:9743"/>
        <dbReference type="ChEBI" id="CHEBI:15378"/>
        <dbReference type="ChEBI" id="CHEBI:16144"/>
        <dbReference type="ChEBI" id="CHEBI:43474"/>
        <dbReference type="ChEBI" id="CHEBI:78533"/>
        <dbReference type="ChEBI" id="CHEBI:78573"/>
        <dbReference type="EC" id="2.9.1.1"/>
    </reaction>
</comment>
<evidence type="ECO:0000313" key="12">
    <source>
        <dbReference type="Proteomes" id="UP000234384"/>
    </source>
</evidence>
<evidence type="ECO:0000256" key="3">
    <source>
        <dbReference type="ARBA" id="ARBA00022679"/>
    </source>
</evidence>
<organism evidence="11 12">
    <name type="scientific">Falseniella ignava</name>
    <dbReference type="NCBI Taxonomy" id="137730"/>
    <lineage>
        <taxon>Bacteria</taxon>
        <taxon>Bacillati</taxon>
        <taxon>Bacillota</taxon>
        <taxon>Bacilli</taxon>
        <taxon>Lactobacillales</taxon>
        <taxon>Aerococcaceae</taxon>
        <taxon>Falseniella</taxon>
    </lineage>
</organism>